<evidence type="ECO:0000313" key="10">
    <source>
        <dbReference type="EMBL" id="MFK7161201.1"/>
    </source>
</evidence>
<comment type="caution">
    <text evidence="10">The sequence shown here is derived from an EMBL/GenBank/DDBJ whole genome shotgun (WGS) entry which is preliminary data.</text>
</comment>
<evidence type="ECO:0000256" key="8">
    <source>
        <dbReference type="RuleBase" id="RU362028"/>
    </source>
</evidence>
<proteinExistence type="inferred from homology"/>
<protein>
    <recommendedName>
        <fullName evidence="8">Pseudouridine synthase</fullName>
        <ecNumber evidence="8">5.4.99.-</ecNumber>
    </recommendedName>
</protein>
<keyword evidence="4" id="KW-0698">rRNA processing</keyword>
<dbReference type="InterPro" id="IPR006225">
    <property type="entry name" value="PsdUridine_synth_RluC/D"/>
</dbReference>
<dbReference type="PANTHER" id="PTHR21600">
    <property type="entry name" value="MITOCHONDRIAL RNA PSEUDOURIDINE SYNTHASE"/>
    <property type="match status" value="1"/>
</dbReference>
<comment type="catalytic activity">
    <reaction evidence="1">
        <text>uridine(955/2504/2580) in 23S rRNA = pseudouridine(955/2504/2580) in 23S rRNA</text>
        <dbReference type="Rhea" id="RHEA:42528"/>
        <dbReference type="Rhea" id="RHEA-COMP:10099"/>
        <dbReference type="Rhea" id="RHEA-COMP:10100"/>
        <dbReference type="ChEBI" id="CHEBI:65314"/>
        <dbReference type="ChEBI" id="CHEBI:65315"/>
        <dbReference type="EC" id="5.4.99.24"/>
    </reaction>
</comment>
<dbReference type="SUPFAM" id="SSF55120">
    <property type="entry name" value="Pseudouridine synthase"/>
    <property type="match status" value="1"/>
</dbReference>
<dbReference type="InterPro" id="IPR006145">
    <property type="entry name" value="PsdUridine_synth_RsuA/RluA"/>
</dbReference>
<evidence type="ECO:0000313" key="11">
    <source>
        <dbReference type="Proteomes" id="UP001621714"/>
    </source>
</evidence>
<dbReference type="Gene3D" id="3.10.290.10">
    <property type="entry name" value="RNA-binding S4 domain"/>
    <property type="match status" value="1"/>
</dbReference>
<keyword evidence="11" id="KW-1185">Reference proteome</keyword>
<comment type="similarity">
    <text evidence="3 8">Belongs to the pseudouridine synthase RluA family.</text>
</comment>
<reference evidence="10 11" key="1">
    <citation type="submission" date="2024-02" db="EMBL/GenBank/DDBJ databases">
        <title>Marinospirillum sp. MEB 164 isolated from Lonar lake sediment.</title>
        <authorList>
            <person name="Joshi A."/>
            <person name="Thite S."/>
        </authorList>
    </citation>
    <scope>NUCLEOTIDE SEQUENCE [LARGE SCALE GENOMIC DNA]</scope>
    <source>
        <strain evidence="10 11">MEB164</strain>
    </source>
</reference>
<dbReference type="Pfam" id="PF01479">
    <property type="entry name" value="S4"/>
    <property type="match status" value="1"/>
</dbReference>
<dbReference type="PROSITE" id="PS50889">
    <property type="entry name" value="S4"/>
    <property type="match status" value="1"/>
</dbReference>
<gene>
    <name evidence="10" type="ORF">V6U78_09155</name>
</gene>
<comment type="catalytic activity">
    <reaction evidence="8">
        <text>a uridine in RNA = a pseudouridine in RNA</text>
        <dbReference type="Rhea" id="RHEA:48348"/>
        <dbReference type="Rhea" id="RHEA-COMP:12068"/>
        <dbReference type="Rhea" id="RHEA-COMP:12069"/>
        <dbReference type="ChEBI" id="CHEBI:65314"/>
        <dbReference type="ChEBI" id="CHEBI:65315"/>
    </reaction>
</comment>
<dbReference type="InterPro" id="IPR006224">
    <property type="entry name" value="PsdUridine_synth_RluA-like_CS"/>
</dbReference>
<organism evidence="10 11">
    <name type="scientific">Marinospirillum alkalitolerans</name>
    <dbReference type="NCBI Taxonomy" id="3123374"/>
    <lineage>
        <taxon>Bacteria</taxon>
        <taxon>Pseudomonadati</taxon>
        <taxon>Pseudomonadota</taxon>
        <taxon>Gammaproteobacteria</taxon>
        <taxon>Oceanospirillales</taxon>
        <taxon>Oceanospirillaceae</taxon>
        <taxon>Marinospirillum</taxon>
    </lineage>
</organism>
<evidence type="ECO:0000259" key="9">
    <source>
        <dbReference type="SMART" id="SM00363"/>
    </source>
</evidence>
<name>A0ABW8PZC9_9GAMM</name>
<evidence type="ECO:0000256" key="7">
    <source>
        <dbReference type="PROSITE-ProRule" id="PRU00182"/>
    </source>
</evidence>
<dbReference type="EC" id="5.4.99.-" evidence="8"/>
<dbReference type="SMART" id="SM00363">
    <property type="entry name" value="S4"/>
    <property type="match status" value="1"/>
</dbReference>
<dbReference type="InterPro" id="IPR036986">
    <property type="entry name" value="S4_RNA-bd_sf"/>
</dbReference>
<feature type="domain" description="RNA-binding S4" evidence="9">
    <location>
        <begin position="21"/>
        <end position="80"/>
    </location>
</feature>
<dbReference type="InterPro" id="IPR020103">
    <property type="entry name" value="PsdUridine_synth_cat_dom_sf"/>
</dbReference>
<dbReference type="InterPro" id="IPR002942">
    <property type="entry name" value="S4_RNA-bd"/>
</dbReference>
<evidence type="ECO:0000256" key="3">
    <source>
        <dbReference type="ARBA" id="ARBA00010876"/>
    </source>
</evidence>
<dbReference type="InterPro" id="IPR050188">
    <property type="entry name" value="RluA_PseudoU_synthase"/>
</dbReference>
<dbReference type="PROSITE" id="PS01129">
    <property type="entry name" value="PSI_RLU"/>
    <property type="match status" value="1"/>
</dbReference>
<dbReference type="NCBIfam" id="TIGR00005">
    <property type="entry name" value="rluA_subfam"/>
    <property type="match status" value="1"/>
</dbReference>
<dbReference type="RefSeq" id="WP_405339666.1">
    <property type="nucleotide sequence ID" value="NZ_JBANFI010000005.1"/>
</dbReference>
<evidence type="ECO:0000256" key="1">
    <source>
        <dbReference type="ARBA" id="ARBA00000381"/>
    </source>
</evidence>
<keyword evidence="5 7" id="KW-0694">RNA-binding</keyword>
<comment type="function">
    <text evidence="2">Responsible for synthesis of pseudouridine from uracil at positions 955, 2504 and 2580 in 23S ribosomal RNA.</text>
</comment>
<dbReference type="EMBL" id="JBANFI010000005">
    <property type="protein sequence ID" value="MFK7161201.1"/>
    <property type="molecule type" value="Genomic_DNA"/>
</dbReference>
<dbReference type="PANTHER" id="PTHR21600:SF92">
    <property type="entry name" value="RIBOSOMAL LARGE SUBUNIT PSEUDOURIDINE SYNTHASE C"/>
    <property type="match status" value="1"/>
</dbReference>
<evidence type="ECO:0000256" key="5">
    <source>
        <dbReference type="ARBA" id="ARBA00022884"/>
    </source>
</evidence>
<dbReference type="SUPFAM" id="SSF55174">
    <property type="entry name" value="Alpha-L RNA-binding motif"/>
    <property type="match status" value="1"/>
</dbReference>
<dbReference type="Gene3D" id="3.30.2350.10">
    <property type="entry name" value="Pseudouridine synthase"/>
    <property type="match status" value="1"/>
</dbReference>
<evidence type="ECO:0000256" key="6">
    <source>
        <dbReference type="ARBA" id="ARBA00023235"/>
    </source>
</evidence>
<sequence>MSEALQPQVRFIDVPPELAGQRLDNFLLARLKGVPKTLIYRIIRKGEVRVNKKRAKAETRLQAGDSVRVPPVRVAEKTGVPQVSASLKQHLAHQAILYEDDQLMLLNKPAGLAVHGGSGVHLGLIEALRQARPDLAFVELVHRLDKDTSGCLLVAKNRQALAHLQDQLRARTMRKVYWAWVLGAWPEQIEQVDQPIVRIPTASGERMMGTGAEGKPALTRFRVLQRLEQDLTLVQAEPVTGRTHQIRVHARAVGCPLLGDPKYGEDQINKAYHKAGAGRLFLHAFSLRFQDPLTGRERCIEAPVEPLWEAVQAAHAQIGRSR</sequence>
<evidence type="ECO:0000256" key="4">
    <source>
        <dbReference type="ARBA" id="ARBA00022552"/>
    </source>
</evidence>
<dbReference type="Pfam" id="PF00849">
    <property type="entry name" value="PseudoU_synth_2"/>
    <property type="match status" value="1"/>
</dbReference>
<keyword evidence="6 8" id="KW-0413">Isomerase</keyword>
<dbReference type="Proteomes" id="UP001621714">
    <property type="component" value="Unassembled WGS sequence"/>
</dbReference>
<evidence type="ECO:0000256" key="2">
    <source>
        <dbReference type="ARBA" id="ARBA00002876"/>
    </source>
</evidence>
<dbReference type="CDD" id="cd02869">
    <property type="entry name" value="PseudoU_synth_RluA_like"/>
    <property type="match status" value="1"/>
</dbReference>
<dbReference type="CDD" id="cd00165">
    <property type="entry name" value="S4"/>
    <property type="match status" value="1"/>
</dbReference>
<accession>A0ABW8PZC9</accession>